<evidence type="ECO:0000256" key="5">
    <source>
        <dbReference type="ARBA" id="ARBA00023180"/>
    </source>
</evidence>
<keyword evidence="5" id="KW-0325">Glycoprotein</keyword>
<dbReference type="InterPro" id="IPR045030">
    <property type="entry name" value="LYSM1-4"/>
</dbReference>
<dbReference type="PROSITE" id="PS51257">
    <property type="entry name" value="PROKAR_LIPOPROTEIN"/>
    <property type="match status" value="1"/>
</dbReference>
<dbReference type="EMBL" id="JAGFMF010011680">
    <property type="protein sequence ID" value="KAG8516359.1"/>
    <property type="molecule type" value="Genomic_DNA"/>
</dbReference>
<dbReference type="AlphaFoldDB" id="A0A8J6A6M6"/>
<dbReference type="InterPro" id="IPR018392">
    <property type="entry name" value="LysM"/>
</dbReference>
<keyword evidence="4 8" id="KW-0472">Membrane</keyword>
<dbReference type="CDD" id="cd00118">
    <property type="entry name" value="LysM"/>
    <property type="match status" value="1"/>
</dbReference>
<dbReference type="Gene3D" id="3.10.350.10">
    <property type="entry name" value="LysM domain"/>
    <property type="match status" value="1"/>
</dbReference>
<comment type="subcellular location">
    <subcellularLocation>
        <location evidence="1">Membrane</location>
        <topology evidence="1">Single-pass membrane protein</topology>
    </subcellularLocation>
</comment>
<protein>
    <recommendedName>
        <fullName evidence="6">LysM and putative peptidoglycan-binding domain-containing protein 4</fullName>
    </recommendedName>
</protein>
<evidence type="ECO:0000313" key="10">
    <source>
        <dbReference type="EMBL" id="KAG8516359.1"/>
    </source>
</evidence>
<evidence type="ECO:0000313" key="11">
    <source>
        <dbReference type="Proteomes" id="UP000700334"/>
    </source>
</evidence>
<accession>A0A8J6A6M6</accession>
<name>A0A8J6A6M6_GALPY</name>
<evidence type="ECO:0000256" key="7">
    <source>
        <dbReference type="SAM" id="MobiDB-lite"/>
    </source>
</evidence>
<feature type="compositionally biased region" description="Basic residues" evidence="7">
    <location>
        <begin position="127"/>
        <end position="139"/>
    </location>
</feature>
<gene>
    <name evidence="10" type="ORF">J0S82_016093</name>
</gene>
<feature type="domain" description="LysM" evidence="9">
    <location>
        <begin position="152"/>
        <end position="196"/>
    </location>
</feature>
<dbReference type="Proteomes" id="UP000700334">
    <property type="component" value="Unassembled WGS sequence"/>
</dbReference>
<dbReference type="PANTHER" id="PTHR20932:SF7">
    <property type="entry name" value="AND PUTATIVE PEPTIDOGLYCAN-BINDING DOMAIN-CONTAINING PROTEIN 4-RELATED"/>
    <property type="match status" value="1"/>
</dbReference>
<evidence type="ECO:0000256" key="8">
    <source>
        <dbReference type="SAM" id="Phobius"/>
    </source>
</evidence>
<dbReference type="OrthoDB" id="538216at2759"/>
<feature type="region of interest" description="Disordered" evidence="7">
    <location>
        <begin position="354"/>
        <end position="376"/>
    </location>
</feature>
<evidence type="ECO:0000256" key="1">
    <source>
        <dbReference type="ARBA" id="ARBA00004167"/>
    </source>
</evidence>
<keyword evidence="3 8" id="KW-1133">Transmembrane helix</keyword>
<dbReference type="Pfam" id="PF01476">
    <property type="entry name" value="LysM"/>
    <property type="match status" value="1"/>
</dbReference>
<evidence type="ECO:0000256" key="2">
    <source>
        <dbReference type="ARBA" id="ARBA00022692"/>
    </source>
</evidence>
<feature type="transmembrane region" description="Helical" evidence="8">
    <location>
        <begin position="297"/>
        <end position="318"/>
    </location>
</feature>
<sequence>MRGPFQCPPTAGLIGCLSAPPPEPADLRSQSAGAVAASAAAAERVGSWAPSKALIGGVDTAVNMPYGTNTGVWFSVKKMRQKEALTKPFHGAALVCRTPTSHVYMFENGSGDSGDSSEDESHSVSLRPRRKECQKKGAHHPQQPGAGDVVLLQRELAQEDSLNKLALQYGCKVADIKKVNNFIREQDLYALKSIKIPVKNHGILTETHKELRPISSPSSEIRVTFEEQPEPERTAVGPTGLSSPLTEFFKDIDQNIEHVVQSEIFLSESYCIEPSSQPLLPASPKMPTNGADCGIQWWNAVFIMLLIGIVLPVFYLVYFKMQAAGEVSGNLNTTAVPNDSMAVGAVPEQAPTRSVVPLPTIPPEGRRFGPTAWAGN</sequence>
<feature type="region of interest" description="Disordered" evidence="7">
    <location>
        <begin position="107"/>
        <end position="147"/>
    </location>
</feature>
<keyword evidence="11" id="KW-1185">Reference proteome</keyword>
<comment type="caution">
    <text evidence="10">The sequence shown here is derived from an EMBL/GenBank/DDBJ whole genome shotgun (WGS) entry which is preliminary data.</text>
</comment>
<dbReference type="GO" id="GO:0016020">
    <property type="term" value="C:membrane"/>
    <property type="evidence" value="ECO:0007669"/>
    <property type="project" value="UniProtKB-SubCell"/>
</dbReference>
<evidence type="ECO:0000256" key="4">
    <source>
        <dbReference type="ARBA" id="ARBA00023136"/>
    </source>
</evidence>
<dbReference type="InterPro" id="IPR036779">
    <property type="entry name" value="LysM_dom_sf"/>
</dbReference>
<dbReference type="PANTHER" id="PTHR20932">
    <property type="entry name" value="LYSM AND PUTATIVE PEPTIDOGLYCAN-BINDING DOMAIN-CONTAINING PROTEIN"/>
    <property type="match status" value="1"/>
</dbReference>
<evidence type="ECO:0000256" key="6">
    <source>
        <dbReference type="ARBA" id="ARBA00040995"/>
    </source>
</evidence>
<keyword evidence="2 8" id="KW-0812">Transmembrane</keyword>
<proteinExistence type="predicted"/>
<evidence type="ECO:0000256" key="3">
    <source>
        <dbReference type="ARBA" id="ARBA00022989"/>
    </source>
</evidence>
<dbReference type="PROSITE" id="PS51782">
    <property type="entry name" value="LYSM"/>
    <property type="match status" value="1"/>
</dbReference>
<reference evidence="10" key="1">
    <citation type="journal article" date="2021" name="Evol. Appl.">
        <title>The genome of the Pyrenean desman and the effects of bottlenecks and inbreeding on the genomic landscape of an endangered species.</title>
        <authorList>
            <person name="Escoda L."/>
            <person name="Castresana J."/>
        </authorList>
    </citation>
    <scope>NUCLEOTIDE SEQUENCE</scope>
    <source>
        <strain evidence="10">IBE-C5619</strain>
    </source>
</reference>
<organism evidence="10 11">
    <name type="scientific">Galemys pyrenaicus</name>
    <name type="common">Iberian desman</name>
    <name type="synonym">Pyrenean desman</name>
    <dbReference type="NCBI Taxonomy" id="202257"/>
    <lineage>
        <taxon>Eukaryota</taxon>
        <taxon>Metazoa</taxon>
        <taxon>Chordata</taxon>
        <taxon>Craniata</taxon>
        <taxon>Vertebrata</taxon>
        <taxon>Euteleostomi</taxon>
        <taxon>Mammalia</taxon>
        <taxon>Eutheria</taxon>
        <taxon>Laurasiatheria</taxon>
        <taxon>Eulipotyphla</taxon>
        <taxon>Talpidae</taxon>
        <taxon>Galemys</taxon>
    </lineage>
</organism>
<dbReference type="SMART" id="SM00257">
    <property type="entry name" value="LysM"/>
    <property type="match status" value="1"/>
</dbReference>
<evidence type="ECO:0000259" key="9">
    <source>
        <dbReference type="PROSITE" id="PS51782"/>
    </source>
</evidence>